<evidence type="ECO:0000313" key="2">
    <source>
        <dbReference type="EMBL" id="SMF62275.1"/>
    </source>
</evidence>
<dbReference type="AlphaFoldDB" id="A0A1X7G1F8"/>
<keyword evidence="1" id="KW-0812">Transmembrane</keyword>
<dbReference type="STRING" id="941907.SAMN06295910_0978"/>
<sequence>MPILVSLLVVALFVLIALPGLAVVLKRRGAHFAAAFYAMLVLAAGAYHVGLPERAPAELTRPVPTLIGAEGAAGELCDRLLAQSRATGIIVGRTDAGQVQVNRTFWQQMPNEVTEAITSCLQAPSRPGAPQRDVTIVEVAPR</sequence>
<keyword evidence="1" id="KW-0472">Membrane</keyword>
<dbReference type="RefSeq" id="WP_157123698.1">
    <property type="nucleotide sequence ID" value="NZ_LT840185.1"/>
</dbReference>
<dbReference type="Proteomes" id="UP000192934">
    <property type="component" value="Chromosome I"/>
</dbReference>
<accession>A0A1X7G1F8</accession>
<gene>
    <name evidence="2" type="ORF">SAMN06295910_0978</name>
</gene>
<feature type="transmembrane region" description="Helical" evidence="1">
    <location>
        <begin position="32"/>
        <end position="51"/>
    </location>
</feature>
<evidence type="ECO:0000256" key="1">
    <source>
        <dbReference type="SAM" id="Phobius"/>
    </source>
</evidence>
<proteinExistence type="predicted"/>
<name>A0A1X7G1F8_9SPHN</name>
<keyword evidence="1" id="KW-1133">Transmembrane helix</keyword>
<keyword evidence="3" id="KW-1185">Reference proteome</keyword>
<organism evidence="2 3">
    <name type="scientific">Allosphingosinicella indica</name>
    <dbReference type="NCBI Taxonomy" id="941907"/>
    <lineage>
        <taxon>Bacteria</taxon>
        <taxon>Pseudomonadati</taxon>
        <taxon>Pseudomonadota</taxon>
        <taxon>Alphaproteobacteria</taxon>
        <taxon>Sphingomonadales</taxon>
        <taxon>Sphingomonadaceae</taxon>
        <taxon>Allosphingosinicella</taxon>
    </lineage>
</organism>
<dbReference type="EMBL" id="LT840185">
    <property type="protein sequence ID" value="SMF62275.1"/>
    <property type="molecule type" value="Genomic_DNA"/>
</dbReference>
<protein>
    <submittedName>
        <fullName evidence="2">Uncharacterized protein</fullName>
    </submittedName>
</protein>
<evidence type="ECO:0000313" key="3">
    <source>
        <dbReference type="Proteomes" id="UP000192934"/>
    </source>
</evidence>
<reference evidence="3" key="1">
    <citation type="submission" date="2017-04" db="EMBL/GenBank/DDBJ databases">
        <authorList>
            <person name="Varghese N."/>
            <person name="Submissions S."/>
        </authorList>
    </citation>
    <scope>NUCLEOTIDE SEQUENCE [LARGE SCALE GENOMIC DNA]</scope>
    <source>
        <strain evidence="3">Dd16</strain>
    </source>
</reference>